<sequence>MNNDADPTTPDPGEQDIRALSAFADNELSAGQRAATLEWLANDPKAAARVAHYRAQRTALTVMLAASGEGARRIVLISSTRWWPRAGMAAACMGMGVALGYAAGGFSSSVWIDQPVFVDRADAAYAVYTPEQRHAVEVTAADEDHLATWLSTRLGQPLAAPSLRAYGYSLLGGRLLPGESGPAALFMYQNAIGARLTLYVATVRQDLMASRLYRKGKRNSIYWTSQGRGYALTGQVTDAQLRSMKIDVDSALGVVVR</sequence>
<reference evidence="1 2" key="1">
    <citation type="submission" date="2016-01" db="EMBL/GenBank/DDBJ databases">
        <authorList>
            <person name="Oliw E.H."/>
        </authorList>
    </citation>
    <scope>NUCLEOTIDE SEQUENCE [LARGE SCALE GENOMIC DNA]</scope>
    <source>
        <strain evidence="1">LMG 27134</strain>
    </source>
</reference>
<dbReference type="OrthoDB" id="9152892at2"/>
<proteinExistence type="predicted"/>
<evidence type="ECO:0000313" key="1">
    <source>
        <dbReference type="EMBL" id="SAL71250.1"/>
    </source>
</evidence>
<dbReference type="RefSeq" id="WP_062092635.1">
    <property type="nucleotide sequence ID" value="NZ_FCOK02000111.1"/>
</dbReference>
<protein>
    <submittedName>
        <fullName evidence="1">Transmembrane transcriptional regulator (Anti-sigma factor)</fullName>
    </submittedName>
</protein>
<keyword evidence="1" id="KW-0812">Transmembrane</keyword>
<dbReference type="EMBL" id="FCOK02000111">
    <property type="protein sequence ID" value="SAL71250.1"/>
    <property type="molecule type" value="Genomic_DNA"/>
</dbReference>
<dbReference type="AlphaFoldDB" id="A0A158JSE6"/>
<keyword evidence="1" id="KW-0472">Membrane</keyword>
<evidence type="ECO:0000313" key="2">
    <source>
        <dbReference type="Proteomes" id="UP000054683"/>
    </source>
</evidence>
<organism evidence="1 2">
    <name type="scientific">Caballeronia udeis</name>
    <dbReference type="NCBI Taxonomy" id="1232866"/>
    <lineage>
        <taxon>Bacteria</taxon>
        <taxon>Pseudomonadati</taxon>
        <taxon>Pseudomonadota</taxon>
        <taxon>Betaproteobacteria</taxon>
        <taxon>Burkholderiales</taxon>
        <taxon>Burkholderiaceae</taxon>
        <taxon>Caballeronia</taxon>
    </lineage>
</organism>
<accession>A0A158JSE6</accession>
<dbReference type="Proteomes" id="UP000054683">
    <property type="component" value="Unassembled WGS sequence"/>
</dbReference>
<name>A0A158JSE6_9BURK</name>
<gene>
    <name evidence="1" type="ORF">AWB69_08593</name>
</gene>